<evidence type="ECO:0000313" key="2">
    <source>
        <dbReference type="EMBL" id="VTR48506.1"/>
    </source>
</evidence>
<gene>
    <name evidence="2" type="ORF">NCTC11429_03710</name>
</gene>
<dbReference type="KEGG" id="stha:NCTC11429_03710"/>
<proteinExistence type="predicted"/>
<evidence type="ECO:0000256" key="1">
    <source>
        <dbReference type="SAM" id="SignalP"/>
    </source>
</evidence>
<feature type="chain" id="PRO_5020908796" evidence="1">
    <location>
        <begin position="20"/>
        <end position="284"/>
    </location>
</feature>
<protein>
    <submittedName>
        <fullName evidence="2">Uncharacterized protein</fullName>
    </submittedName>
</protein>
<dbReference type="Proteomes" id="UP000308196">
    <property type="component" value="Chromosome"/>
</dbReference>
<organism evidence="2 3">
    <name type="scientific">Sphingobacterium thalpophilum</name>
    <dbReference type="NCBI Taxonomy" id="259"/>
    <lineage>
        <taxon>Bacteria</taxon>
        <taxon>Pseudomonadati</taxon>
        <taxon>Bacteroidota</taxon>
        <taxon>Sphingobacteriia</taxon>
        <taxon>Sphingobacteriales</taxon>
        <taxon>Sphingobacteriaceae</taxon>
        <taxon>Sphingobacterium</taxon>
    </lineage>
</organism>
<dbReference type="GeneID" id="78464362"/>
<sequence>MVKNLIFILFLALSVNTFGQTATDSQAEKYMRLTLSSKKDLGNNNILSIHYGFNADTVSQVIVKPVDNEEYLNPEFLKGGMKQRFKYFDFGFEGDRLVFQKEFSHVEIPSAPRLEWLGEHSKLIGHHKHRLLSISLFRDSTVFFFTTDSLLKPMFWGEPARFNGNLGLLETKISKLMEDVHVETDIDSIVVFRAIVIAGETRNQDKLQLDKLIYGEETAFSKIVRQVLSDTNNNSDRPSHSNWVAATNVSARPQTTRIKIFAWLKPNGLVKLELPSKLQNWTGD</sequence>
<dbReference type="EMBL" id="LR590484">
    <property type="protein sequence ID" value="VTR48506.1"/>
    <property type="molecule type" value="Genomic_DNA"/>
</dbReference>
<dbReference type="RefSeq" id="WP_028071264.1">
    <property type="nucleotide sequence ID" value="NZ_LR590484.1"/>
</dbReference>
<reference evidence="2 3" key="1">
    <citation type="submission" date="2019-05" db="EMBL/GenBank/DDBJ databases">
        <authorList>
            <consortium name="Pathogen Informatics"/>
        </authorList>
    </citation>
    <scope>NUCLEOTIDE SEQUENCE [LARGE SCALE GENOMIC DNA]</scope>
    <source>
        <strain evidence="2 3">NCTC11429</strain>
    </source>
</reference>
<dbReference type="STRING" id="1123265.GCA_000686625_04684"/>
<dbReference type="AlphaFoldDB" id="A0A4U9VMM6"/>
<accession>A0A4U9VMM6</accession>
<keyword evidence="1" id="KW-0732">Signal</keyword>
<evidence type="ECO:0000313" key="3">
    <source>
        <dbReference type="Proteomes" id="UP000308196"/>
    </source>
</evidence>
<name>A0A4U9VMM6_9SPHI</name>
<feature type="signal peptide" evidence="1">
    <location>
        <begin position="1"/>
        <end position="19"/>
    </location>
</feature>